<dbReference type="PANTHER" id="PTHR43180">
    <property type="entry name" value="3-OXOACYL-(ACYL-CARRIER-PROTEIN) REDUCTASE (AFU_ORTHOLOGUE AFUA_6G11210)"/>
    <property type="match status" value="1"/>
</dbReference>
<keyword evidence="7" id="KW-1185">Reference proteome</keyword>
<comment type="similarity">
    <text evidence="1">Belongs to the short-chain dehydrogenases/reductases (SDR) family.</text>
</comment>
<dbReference type="Gene3D" id="3.40.50.720">
    <property type="entry name" value="NAD(P)-binding Rossmann-like Domain"/>
    <property type="match status" value="1"/>
</dbReference>
<proteinExistence type="inferred from homology"/>
<keyword evidence="5" id="KW-0732">Signal</keyword>
<evidence type="ECO:0000313" key="7">
    <source>
        <dbReference type="Proteomes" id="UP001497512"/>
    </source>
</evidence>
<reference evidence="6" key="1">
    <citation type="submission" date="2024-02" db="EMBL/GenBank/DDBJ databases">
        <authorList>
            <consortium name="ELIXIR-Norway"/>
            <consortium name="Elixir Norway"/>
        </authorList>
    </citation>
    <scope>NUCLEOTIDE SEQUENCE</scope>
</reference>
<dbReference type="InterPro" id="IPR002347">
    <property type="entry name" value="SDR_fam"/>
</dbReference>
<feature type="chain" id="PRO_5046413133" description="Short-chain dehydrogenase" evidence="5">
    <location>
        <begin position="16"/>
        <end position="132"/>
    </location>
</feature>
<dbReference type="PANTHER" id="PTHR43180:SF28">
    <property type="entry name" value="NAD(P)-BINDING ROSSMANN-FOLD SUPERFAMILY PROTEIN"/>
    <property type="match status" value="1"/>
</dbReference>
<evidence type="ECO:0000256" key="3">
    <source>
        <dbReference type="ARBA" id="ARBA00023027"/>
    </source>
</evidence>
<dbReference type="EMBL" id="OZ019911">
    <property type="protein sequence ID" value="CAK9213313.1"/>
    <property type="molecule type" value="Genomic_DNA"/>
</dbReference>
<sequence length="132" mass="14260">MELLVLVTVLARSFGYMDTQMSNNQHRYGGSCIAVFNVAAASVDDTQILEDTFTEIRSLSDHVAYLSAKLQGKVAFITGAASGLGEASARLFVANGAKVVIADIQDEKGTKVATELGYENARFVHLQCDQRQ</sequence>
<organism evidence="6 7">
    <name type="scientific">Sphagnum troendelagicum</name>
    <dbReference type="NCBI Taxonomy" id="128251"/>
    <lineage>
        <taxon>Eukaryota</taxon>
        <taxon>Viridiplantae</taxon>
        <taxon>Streptophyta</taxon>
        <taxon>Embryophyta</taxon>
        <taxon>Bryophyta</taxon>
        <taxon>Sphagnophytina</taxon>
        <taxon>Sphagnopsida</taxon>
        <taxon>Sphagnales</taxon>
        <taxon>Sphagnaceae</taxon>
        <taxon>Sphagnum</taxon>
    </lineage>
</organism>
<keyword evidence="2" id="KW-0560">Oxidoreductase</keyword>
<name>A0ABP0U5M6_9BRYO</name>
<dbReference type="SUPFAM" id="SSF51735">
    <property type="entry name" value="NAD(P)-binding Rossmann-fold domains"/>
    <property type="match status" value="1"/>
</dbReference>
<keyword evidence="4" id="KW-0443">Lipid metabolism</keyword>
<keyword evidence="3" id="KW-0520">NAD</keyword>
<evidence type="ECO:0000256" key="1">
    <source>
        <dbReference type="ARBA" id="ARBA00006484"/>
    </source>
</evidence>
<evidence type="ECO:0000256" key="4">
    <source>
        <dbReference type="ARBA" id="ARBA00023098"/>
    </source>
</evidence>
<evidence type="ECO:0000256" key="5">
    <source>
        <dbReference type="SAM" id="SignalP"/>
    </source>
</evidence>
<dbReference type="InterPro" id="IPR036291">
    <property type="entry name" value="NAD(P)-bd_dom_sf"/>
</dbReference>
<evidence type="ECO:0000256" key="2">
    <source>
        <dbReference type="ARBA" id="ARBA00023002"/>
    </source>
</evidence>
<protein>
    <recommendedName>
        <fullName evidence="8">Short-chain dehydrogenase</fullName>
    </recommendedName>
</protein>
<feature type="signal peptide" evidence="5">
    <location>
        <begin position="1"/>
        <end position="15"/>
    </location>
</feature>
<evidence type="ECO:0000313" key="6">
    <source>
        <dbReference type="EMBL" id="CAK9213313.1"/>
    </source>
</evidence>
<accession>A0ABP0U5M6</accession>
<gene>
    <name evidence="6" type="ORF">CSSPTR1EN2_LOCUS11674</name>
</gene>
<dbReference type="Pfam" id="PF00106">
    <property type="entry name" value="adh_short"/>
    <property type="match status" value="1"/>
</dbReference>
<dbReference type="Proteomes" id="UP001497512">
    <property type="component" value="Chromosome 19"/>
</dbReference>
<evidence type="ECO:0008006" key="8">
    <source>
        <dbReference type="Google" id="ProtNLM"/>
    </source>
</evidence>